<protein>
    <recommendedName>
        <fullName evidence="4">Intraflagellar transport protein 88 homolog</fullName>
    </recommendedName>
</protein>
<gene>
    <name evidence="2" type="ORF">DILT_LOCUS17095</name>
</gene>
<dbReference type="GO" id="GO:1905515">
    <property type="term" value="P:non-motile cilium assembly"/>
    <property type="evidence" value="ECO:0007669"/>
    <property type="project" value="TreeGrafter"/>
</dbReference>
<feature type="region of interest" description="Disordered" evidence="1">
    <location>
        <begin position="1"/>
        <end position="44"/>
    </location>
</feature>
<accession>A0A3P7N2W4</accession>
<dbReference type="GO" id="GO:0042073">
    <property type="term" value="P:intraciliary transport"/>
    <property type="evidence" value="ECO:0007669"/>
    <property type="project" value="TreeGrafter"/>
</dbReference>
<dbReference type="GO" id="GO:0097546">
    <property type="term" value="C:ciliary base"/>
    <property type="evidence" value="ECO:0007669"/>
    <property type="project" value="TreeGrafter"/>
</dbReference>
<reference evidence="2 3" key="1">
    <citation type="submission" date="2018-11" db="EMBL/GenBank/DDBJ databases">
        <authorList>
            <consortium name="Pathogen Informatics"/>
        </authorList>
    </citation>
    <scope>NUCLEOTIDE SEQUENCE [LARGE SCALE GENOMIC DNA]</scope>
</reference>
<dbReference type="SUPFAM" id="SSF48452">
    <property type="entry name" value="TPR-like"/>
    <property type="match status" value="1"/>
</dbReference>
<dbReference type="GO" id="GO:0036064">
    <property type="term" value="C:ciliary basal body"/>
    <property type="evidence" value="ECO:0007669"/>
    <property type="project" value="TreeGrafter"/>
</dbReference>
<evidence type="ECO:0000313" key="2">
    <source>
        <dbReference type="EMBL" id="VDN36674.1"/>
    </source>
</evidence>
<proteinExistence type="predicted"/>
<keyword evidence="3" id="KW-1185">Reference proteome</keyword>
<dbReference type="GO" id="GO:0019894">
    <property type="term" value="F:kinesin binding"/>
    <property type="evidence" value="ECO:0007669"/>
    <property type="project" value="TreeGrafter"/>
</dbReference>
<dbReference type="OrthoDB" id="1926212at2759"/>
<evidence type="ECO:0008006" key="4">
    <source>
        <dbReference type="Google" id="ProtNLM"/>
    </source>
</evidence>
<dbReference type="GO" id="GO:0097730">
    <property type="term" value="C:non-motile cilium"/>
    <property type="evidence" value="ECO:0007669"/>
    <property type="project" value="TreeGrafter"/>
</dbReference>
<dbReference type="Proteomes" id="UP000281553">
    <property type="component" value="Unassembled WGS sequence"/>
</dbReference>
<evidence type="ECO:0000256" key="1">
    <source>
        <dbReference type="SAM" id="MobiDB-lite"/>
    </source>
</evidence>
<feature type="compositionally biased region" description="Polar residues" evidence="1">
    <location>
        <begin position="1"/>
        <end position="13"/>
    </location>
</feature>
<dbReference type="InterPro" id="IPR011990">
    <property type="entry name" value="TPR-like_helical_dom_sf"/>
</dbReference>
<dbReference type="PANTHER" id="PTHR44117">
    <property type="entry name" value="INTRAFLAGELLAR TRANSPORT PROTEIN 88 HOMOLOG"/>
    <property type="match status" value="1"/>
</dbReference>
<organism evidence="2 3">
    <name type="scientific">Dibothriocephalus latus</name>
    <name type="common">Fish tapeworm</name>
    <name type="synonym">Diphyllobothrium latum</name>
    <dbReference type="NCBI Taxonomy" id="60516"/>
    <lineage>
        <taxon>Eukaryota</taxon>
        <taxon>Metazoa</taxon>
        <taxon>Spiralia</taxon>
        <taxon>Lophotrochozoa</taxon>
        <taxon>Platyhelminthes</taxon>
        <taxon>Cestoda</taxon>
        <taxon>Eucestoda</taxon>
        <taxon>Diphyllobothriidea</taxon>
        <taxon>Diphyllobothriidae</taxon>
        <taxon>Dibothriocephalus</taxon>
    </lineage>
</organism>
<dbReference type="GO" id="GO:0005814">
    <property type="term" value="C:centriole"/>
    <property type="evidence" value="ECO:0007669"/>
    <property type="project" value="TreeGrafter"/>
</dbReference>
<sequence length="217" mass="23882">MSGTAQRLTSTQFGRLRTGLFGGDRPLATGETPTSSAGNRPMTSVRAAGFSSNLRRTSAIGLGRYSLDLSNQAGRPDGTAVDVVVPPLEQNFEENQEVQIKEMEKKVTALFEESCLAAADGDYSLALERAKEAGRKERVLVRQREQLGIADQINLDLTYSVLFNLANRYADSGMHQEALNTYQAIVRNKMFTHAGKDLLYLPGHICFPLEVDPHSYK</sequence>
<dbReference type="AlphaFoldDB" id="A0A3P7N2W4"/>
<dbReference type="EMBL" id="UYRU01089321">
    <property type="protein sequence ID" value="VDN36674.1"/>
    <property type="molecule type" value="Genomic_DNA"/>
</dbReference>
<evidence type="ECO:0000313" key="3">
    <source>
        <dbReference type="Proteomes" id="UP000281553"/>
    </source>
</evidence>
<dbReference type="PANTHER" id="PTHR44117:SF1">
    <property type="entry name" value="INTRAFLAGELLAR TRANSPORT PROTEIN 88 HOMOLOG"/>
    <property type="match status" value="1"/>
</dbReference>
<name>A0A3P7N2W4_DIBLA</name>
<feature type="compositionally biased region" description="Polar residues" evidence="1">
    <location>
        <begin position="31"/>
        <end position="42"/>
    </location>
</feature>